<proteinExistence type="predicted"/>
<gene>
    <name evidence="2" type="ORF">L210DRAFT_3514006</name>
</gene>
<reference evidence="2" key="2">
    <citation type="journal article" date="2020" name="Nat. Commun.">
        <title>Large-scale genome sequencing of mycorrhizal fungi provides insights into the early evolution of symbiotic traits.</title>
        <authorList>
            <person name="Miyauchi S."/>
            <person name="Kiss E."/>
            <person name="Kuo A."/>
            <person name="Drula E."/>
            <person name="Kohler A."/>
            <person name="Sanchez-Garcia M."/>
            <person name="Morin E."/>
            <person name="Andreopoulos B."/>
            <person name="Barry K.W."/>
            <person name="Bonito G."/>
            <person name="Buee M."/>
            <person name="Carver A."/>
            <person name="Chen C."/>
            <person name="Cichocki N."/>
            <person name="Clum A."/>
            <person name="Culley D."/>
            <person name="Crous P.W."/>
            <person name="Fauchery L."/>
            <person name="Girlanda M."/>
            <person name="Hayes R.D."/>
            <person name="Keri Z."/>
            <person name="LaButti K."/>
            <person name="Lipzen A."/>
            <person name="Lombard V."/>
            <person name="Magnuson J."/>
            <person name="Maillard F."/>
            <person name="Murat C."/>
            <person name="Nolan M."/>
            <person name="Ohm R.A."/>
            <person name="Pangilinan J."/>
            <person name="Pereira M.F."/>
            <person name="Perotto S."/>
            <person name="Peter M."/>
            <person name="Pfister S."/>
            <person name="Riley R."/>
            <person name="Sitrit Y."/>
            <person name="Stielow J.B."/>
            <person name="Szollosi G."/>
            <person name="Zifcakova L."/>
            <person name="Stursova M."/>
            <person name="Spatafora J.W."/>
            <person name="Tedersoo L."/>
            <person name="Vaario L.M."/>
            <person name="Yamada A."/>
            <person name="Yan M."/>
            <person name="Wang P."/>
            <person name="Xu J."/>
            <person name="Bruns T."/>
            <person name="Baldrian P."/>
            <person name="Vilgalys R."/>
            <person name="Dunand C."/>
            <person name="Henrissat B."/>
            <person name="Grigoriev I.V."/>
            <person name="Hibbett D."/>
            <person name="Nagy L.G."/>
            <person name="Martin F.M."/>
        </authorList>
    </citation>
    <scope>NUCLEOTIDE SEQUENCE</scope>
    <source>
        <strain evidence="2">BED1</strain>
    </source>
</reference>
<evidence type="ECO:0000313" key="3">
    <source>
        <dbReference type="Proteomes" id="UP001194468"/>
    </source>
</evidence>
<feature type="compositionally biased region" description="Basic and acidic residues" evidence="1">
    <location>
        <begin position="381"/>
        <end position="390"/>
    </location>
</feature>
<sequence>MLGCGDDSDERIRSCQPNPPVVLSIPSISSPLPHLSPHAFFQTRPSTPSTSSSHEYKRPQSRRNKDPAVKFGLNKTYPPSCAPDVWFRSTAYTSLDFPQHLSPLSNFSDNSTHSGYFARRPACIPGHRPPGHPSLTHFGKCATSSRSYPRSKVPDLVREENQAFSSSSPMVSQSEVSDDSLPAILVPFVALFLVLRINLYASGHVLDVSVQKTLTVYPKNIPHDTSIASHHFTHFSVSLKCVRHASLKCGNRRIPEMRELPSFSMSLRAQQVMVHSRTGGSLHKGIVPRGDSHTGDVSTARDPPDENGDVGIVAQGMFQLLGINQMEREMYQYVDPGPVTQREFEEMIHKDFVGPGPYPTYILPHSGWTLQHTKNERDKGIVTQGDRRTGDVSTARDQPDGKGDVSFEEMIHKDFVGPGPYLTYILPHSGWTLQQHTKNA</sequence>
<dbReference type="Proteomes" id="UP001194468">
    <property type="component" value="Unassembled WGS sequence"/>
</dbReference>
<comment type="caution">
    <text evidence="2">The sequence shown here is derived from an EMBL/GenBank/DDBJ whole genome shotgun (WGS) entry which is preliminary data.</text>
</comment>
<evidence type="ECO:0000313" key="2">
    <source>
        <dbReference type="EMBL" id="KAF8414384.1"/>
    </source>
</evidence>
<organism evidence="2 3">
    <name type="scientific">Boletus edulis BED1</name>
    <dbReference type="NCBI Taxonomy" id="1328754"/>
    <lineage>
        <taxon>Eukaryota</taxon>
        <taxon>Fungi</taxon>
        <taxon>Dikarya</taxon>
        <taxon>Basidiomycota</taxon>
        <taxon>Agaricomycotina</taxon>
        <taxon>Agaricomycetes</taxon>
        <taxon>Agaricomycetidae</taxon>
        <taxon>Boletales</taxon>
        <taxon>Boletineae</taxon>
        <taxon>Boletaceae</taxon>
        <taxon>Boletoideae</taxon>
        <taxon>Boletus</taxon>
    </lineage>
</organism>
<feature type="region of interest" description="Disordered" evidence="1">
    <location>
        <begin position="34"/>
        <end position="72"/>
    </location>
</feature>
<dbReference type="AlphaFoldDB" id="A0AAD4G5I3"/>
<feature type="region of interest" description="Disordered" evidence="1">
    <location>
        <begin position="283"/>
        <end position="308"/>
    </location>
</feature>
<evidence type="ECO:0000256" key="1">
    <source>
        <dbReference type="SAM" id="MobiDB-lite"/>
    </source>
</evidence>
<feature type="region of interest" description="Disordered" evidence="1">
    <location>
        <begin position="1"/>
        <end position="20"/>
    </location>
</feature>
<accession>A0AAD4G5I3</accession>
<reference evidence="2" key="1">
    <citation type="submission" date="2019-10" db="EMBL/GenBank/DDBJ databases">
        <authorList>
            <consortium name="DOE Joint Genome Institute"/>
            <person name="Kuo A."/>
            <person name="Miyauchi S."/>
            <person name="Kiss E."/>
            <person name="Drula E."/>
            <person name="Kohler A."/>
            <person name="Sanchez-Garcia M."/>
            <person name="Andreopoulos B."/>
            <person name="Barry K.W."/>
            <person name="Bonito G."/>
            <person name="Buee M."/>
            <person name="Carver A."/>
            <person name="Chen C."/>
            <person name="Cichocki N."/>
            <person name="Clum A."/>
            <person name="Culley D."/>
            <person name="Crous P.W."/>
            <person name="Fauchery L."/>
            <person name="Girlanda M."/>
            <person name="Hayes R."/>
            <person name="Keri Z."/>
            <person name="LaButti K."/>
            <person name="Lipzen A."/>
            <person name="Lombard V."/>
            <person name="Magnuson J."/>
            <person name="Maillard F."/>
            <person name="Morin E."/>
            <person name="Murat C."/>
            <person name="Nolan M."/>
            <person name="Ohm R."/>
            <person name="Pangilinan J."/>
            <person name="Pereira M."/>
            <person name="Perotto S."/>
            <person name="Peter M."/>
            <person name="Riley R."/>
            <person name="Sitrit Y."/>
            <person name="Stielow B."/>
            <person name="Szollosi G."/>
            <person name="Zifcakova L."/>
            <person name="Stursova M."/>
            <person name="Spatafora J.W."/>
            <person name="Tedersoo L."/>
            <person name="Vaario L.-M."/>
            <person name="Yamada A."/>
            <person name="Yan M."/>
            <person name="Wang P."/>
            <person name="Xu J."/>
            <person name="Bruns T."/>
            <person name="Baldrian P."/>
            <person name="Vilgalys R."/>
            <person name="Henrissat B."/>
            <person name="Grigoriev I.V."/>
            <person name="Hibbett D."/>
            <person name="Nagy L.G."/>
            <person name="Martin F.M."/>
        </authorList>
    </citation>
    <scope>NUCLEOTIDE SEQUENCE</scope>
    <source>
        <strain evidence="2">BED1</strain>
    </source>
</reference>
<protein>
    <submittedName>
        <fullName evidence="2">Uncharacterized protein</fullName>
    </submittedName>
</protein>
<feature type="region of interest" description="Disordered" evidence="1">
    <location>
        <begin position="381"/>
        <end position="405"/>
    </location>
</feature>
<dbReference type="EMBL" id="WHUW01000559">
    <property type="protein sequence ID" value="KAF8414384.1"/>
    <property type="molecule type" value="Genomic_DNA"/>
</dbReference>
<feature type="compositionally biased region" description="Basic and acidic residues" evidence="1">
    <location>
        <begin position="54"/>
        <end position="68"/>
    </location>
</feature>
<name>A0AAD4G5I3_BOLED</name>
<keyword evidence="3" id="KW-1185">Reference proteome</keyword>